<accession>A0A3P5WZP2</accession>
<dbReference type="InterPro" id="IPR006311">
    <property type="entry name" value="TAT_signal"/>
</dbReference>
<keyword evidence="2" id="KW-0732">Signal</keyword>
<name>A0A3P5WZP2_9RHOB</name>
<evidence type="ECO:0000313" key="4">
    <source>
        <dbReference type="EMBL" id="VDC20394.1"/>
    </source>
</evidence>
<protein>
    <submittedName>
        <fullName evidence="4">Disulfide bond formation protein D</fullName>
    </submittedName>
</protein>
<evidence type="ECO:0000256" key="1">
    <source>
        <dbReference type="ARBA" id="ARBA00003565"/>
    </source>
</evidence>
<dbReference type="InterPro" id="IPR036249">
    <property type="entry name" value="Thioredoxin-like_sf"/>
</dbReference>
<proteinExistence type="predicted"/>
<sequence length="211" mass="22828">MTSINRRALIALAAAVAAAPAWAEEAAPGEAAAAPAPAPVDFTLGDENAPVKIIEYASYTCPHCANFHETVFKPLKAEYIDTGKVHFTLREVYFDRYGFWAALVARCGEGKRYGAISDMIFSRQRDWMNSDDPAAVMENLRVIGISAGLTREEIAVCEQDTAHGDALLARFETHMKTDQIKGTPAILVDGELIGNPAWADLKAMIDSKLGG</sequence>
<comment type="function">
    <text evidence="1">May be required for disulfide bond formation in some proteins.</text>
</comment>
<gene>
    <name evidence="4" type="primary">bdbD_2</name>
    <name evidence="4" type="ORF">XINFAN_00477</name>
</gene>
<dbReference type="SUPFAM" id="SSF52833">
    <property type="entry name" value="Thioredoxin-like"/>
    <property type="match status" value="1"/>
</dbReference>
<feature type="domain" description="Thioredoxin" evidence="3">
    <location>
        <begin position="13"/>
        <end position="210"/>
    </location>
</feature>
<organism evidence="4 5">
    <name type="scientific">Pseudogemmobacter humi</name>
    <dbReference type="NCBI Taxonomy" id="2483812"/>
    <lineage>
        <taxon>Bacteria</taxon>
        <taxon>Pseudomonadati</taxon>
        <taxon>Pseudomonadota</taxon>
        <taxon>Alphaproteobacteria</taxon>
        <taxon>Rhodobacterales</taxon>
        <taxon>Paracoccaceae</taxon>
        <taxon>Pseudogemmobacter</taxon>
    </lineage>
</organism>
<dbReference type="Pfam" id="PF13462">
    <property type="entry name" value="Thioredoxin_4"/>
    <property type="match status" value="1"/>
</dbReference>
<keyword evidence="5" id="KW-1185">Reference proteome</keyword>
<evidence type="ECO:0000313" key="5">
    <source>
        <dbReference type="Proteomes" id="UP000277498"/>
    </source>
</evidence>
<dbReference type="InterPro" id="IPR012336">
    <property type="entry name" value="Thioredoxin-like_fold"/>
</dbReference>
<feature type="chain" id="PRO_5018020963" evidence="2">
    <location>
        <begin position="24"/>
        <end position="211"/>
    </location>
</feature>
<dbReference type="AlphaFoldDB" id="A0A3P5WZP2"/>
<evidence type="ECO:0000256" key="2">
    <source>
        <dbReference type="SAM" id="SignalP"/>
    </source>
</evidence>
<dbReference type="EMBL" id="UXAW01000033">
    <property type="protein sequence ID" value="VDC20394.1"/>
    <property type="molecule type" value="Genomic_DNA"/>
</dbReference>
<feature type="signal peptide" evidence="2">
    <location>
        <begin position="1"/>
        <end position="23"/>
    </location>
</feature>
<dbReference type="Proteomes" id="UP000277498">
    <property type="component" value="Unassembled WGS sequence"/>
</dbReference>
<dbReference type="PROSITE" id="PS51318">
    <property type="entry name" value="TAT"/>
    <property type="match status" value="1"/>
</dbReference>
<dbReference type="InterPro" id="IPR013766">
    <property type="entry name" value="Thioredoxin_domain"/>
</dbReference>
<evidence type="ECO:0000259" key="3">
    <source>
        <dbReference type="PROSITE" id="PS51352"/>
    </source>
</evidence>
<dbReference type="Gene3D" id="3.40.30.10">
    <property type="entry name" value="Glutaredoxin"/>
    <property type="match status" value="1"/>
</dbReference>
<reference evidence="4 5" key="1">
    <citation type="submission" date="2018-11" db="EMBL/GenBank/DDBJ databases">
        <authorList>
            <person name="Criscuolo A."/>
        </authorList>
    </citation>
    <scope>NUCLEOTIDE SEQUENCE [LARGE SCALE GENOMIC DNA]</scope>
    <source>
        <strain evidence="4">ACIP111625</strain>
    </source>
</reference>
<dbReference type="RefSeq" id="WP_233352101.1">
    <property type="nucleotide sequence ID" value="NZ_UXAW01000033.1"/>
</dbReference>
<dbReference type="Gene3D" id="1.10.40.110">
    <property type="match status" value="1"/>
</dbReference>
<dbReference type="PROSITE" id="PS51352">
    <property type="entry name" value="THIOREDOXIN_2"/>
    <property type="match status" value="1"/>
</dbReference>